<feature type="transmembrane region" description="Helical" evidence="2">
    <location>
        <begin position="50"/>
        <end position="82"/>
    </location>
</feature>
<organism evidence="3 4">
    <name type="scientific">Cylindrotheca closterium</name>
    <dbReference type="NCBI Taxonomy" id="2856"/>
    <lineage>
        <taxon>Eukaryota</taxon>
        <taxon>Sar</taxon>
        <taxon>Stramenopiles</taxon>
        <taxon>Ochrophyta</taxon>
        <taxon>Bacillariophyta</taxon>
        <taxon>Bacillariophyceae</taxon>
        <taxon>Bacillariophycidae</taxon>
        <taxon>Bacillariales</taxon>
        <taxon>Bacillariaceae</taxon>
        <taxon>Cylindrotheca</taxon>
    </lineage>
</organism>
<evidence type="ECO:0000313" key="3">
    <source>
        <dbReference type="EMBL" id="CAJ1954400.1"/>
    </source>
</evidence>
<name>A0AAD2FVW4_9STRA</name>
<dbReference type="Proteomes" id="UP001295423">
    <property type="component" value="Unassembled WGS sequence"/>
</dbReference>
<dbReference type="InterPro" id="IPR027417">
    <property type="entry name" value="P-loop_NTPase"/>
</dbReference>
<reference evidence="3" key="1">
    <citation type="submission" date="2023-08" db="EMBL/GenBank/DDBJ databases">
        <authorList>
            <person name="Audoor S."/>
            <person name="Bilcke G."/>
        </authorList>
    </citation>
    <scope>NUCLEOTIDE SEQUENCE</scope>
</reference>
<keyword evidence="2" id="KW-1133">Transmembrane helix</keyword>
<evidence type="ECO:0000313" key="4">
    <source>
        <dbReference type="Proteomes" id="UP001295423"/>
    </source>
</evidence>
<accession>A0AAD2FVW4</accession>
<evidence type="ECO:0000256" key="2">
    <source>
        <dbReference type="SAM" id="Phobius"/>
    </source>
</evidence>
<dbReference type="AlphaFoldDB" id="A0AAD2FVW4"/>
<sequence length="487" mass="55850">MELHSSASASREPLHEIPRSIHHHNTLGTESKQRRYKNRKRKVNPKLNRFSNYLIFGLGGTMCCASFLFCYVMVLVCLWPLLIAQPEIIPDETPREYLQHMHIPVSLQEARVPGKEKLHKMADVVKNRIDQLKKGRGVSDAQLLEQAKKEFEGKGKEREARDKLIDRYLNDEEEEPNAVGVVGHAPEGQRNGFIVLGMHRSGTSMLSGLLVTGCGYQVGKSSDLIGASFDNEKGFFERVDVVLQNDEFFFNQDMAWEHNVINFDFEQALQDKKEGSIPFKHGKTGLKWLNSPFHVPYLQKDPRMCITLKTWLKLLNHEPAVIFTYRHPVEVAKSLHKREKGFTMERGLRLWIVYNMRALQNARELCVVKSSNTAVLANPLKETQRIADELTSKCGVVAPPKMIQQEDVDKFVDPNLQHNKKGSSGSTQRILHEYNDGKCKVYEFKSELEANDPGRAREAQLYEWAMKIYCDLESGKAYEFDYEWPLG</sequence>
<dbReference type="EMBL" id="CAKOGP040001869">
    <property type="protein sequence ID" value="CAJ1954400.1"/>
    <property type="molecule type" value="Genomic_DNA"/>
</dbReference>
<gene>
    <name evidence="3" type="ORF">CYCCA115_LOCUS14992</name>
</gene>
<keyword evidence="2" id="KW-0472">Membrane</keyword>
<keyword evidence="2" id="KW-0812">Transmembrane</keyword>
<protein>
    <recommendedName>
        <fullName evidence="5">Sulfotransferase domain-containing protein</fullName>
    </recommendedName>
</protein>
<feature type="region of interest" description="Disordered" evidence="1">
    <location>
        <begin position="1"/>
        <end position="41"/>
    </location>
</feature>
<dbReference type="SUPFAM" id="SSF52540">
    <property type="entry name" value="P-loop containing nucleoside triphosphate hydrolases"/>
    <property type="match status" value="1"/>
</dbReference>
<dbReference type="Gene3D" id="3.40.50.300">
    <property type="entry name" value="P-loop containing nucleotide triphosphate hydrolases"/>
    <property type="match status" value="1"/>
</dbReference>
<evidence type="ECO:0000256" key="1">
    <source>
        <dbReference type="SAM" id="MobiDB-lite"/>
    </source>
</evidence>
<comment type="caution">
    <text evidence="3">The sequence shown here is derived from an EMBL/GenBank/DDBJ whole genome shotgun (WGS) entry which is preliminary data.</text>
</comment>
<proteinExistence type="predicted"/>
<evidence type="ECO:0008006" key="5">
    <source>
        <dbReference type="Google" id="ProtNLM"/>
    </source>
</evidence>
<keyword evidence="4" id="KW-1185">Reference proteome</keyword>